<evidence type="ECO:0000256" key="1">
    <source>
        <dbReference type="SAM" id="Phobius"/>
    </source>
</evidence>
<organism evidence="2">
    <name type="scientific">Tanacetum cinerariifolium</name>
    <name type="common">Dalmatian daisy</name>
    <name type="synonym">Chrysanthemum cinerariifolium</name>
    <dbReference type="NCBI Taxonomy" id="118510"/>
    <lineage>
        <taxon>Eukaryota</taxon>
        <taxon>Viridiplantae</taxon>
        <taxon>Streptophyta</taxon>
        <taxon>Embryophyta</taxon>
        <taxon>Tracheophyta</taxon>
        <taxon>Spermatophyta</taxon>
        <taxon>Magnoliopsida</taxon>
        <taxon>eudicotyledons</taxon>
        <taxon>Gunneridae</taxon>
        <taxon>Pentapetalae</taxon>
        <taxon>asterids</taxon>
        <taxon>campanulids</taxon>
        <taxon>Asterales</taxon>
        <taxon>Asteraceae</taxon>
        <taxon>Asteroideae</taxon>
        <taxon>Anthemideae</taxon>
        <taxon>Anthemidinae</taxon>
        <taxon>Tanacetum</taxon>
    </lineage>
</organism>
<name>A0A6L2MTM2_TANCI</name>
<dbReference type="GO" id="GO:0046521">
    <property type="term" value="P:sphingoid catabolic process"/>
    <property type="evidence" value="ECO:0007669"/>
    <property type="project" value="TreeGrafter"/>
</dbReference>
<feature type="transmembrane region" description="Helical" evidence="1">
    <location>
        <begin position="243"/>
        <end position="264"/>
    </location>
</feature>
<evidence type="ECO:0000313" key="2">
    <source>
        <dbReference type="EMBL" id="GEU77346.1"/>
    </source>
</evidence>
<dbReference type="InterPro" id="IPR009305">
    <property type="entry name" value="Mpo1-like"/>
</dbReference>
<reference evidence="2" key="1">
    <citation type="journal article" date="2019" name="Sci. Rep.">
        <title>Draft genome of Tanacetum cinerariifolium, the natural source of mosquito coil.</title>
        <authorList>
            <person name="Yamashiro T."/>
            <person name="Shiraishi A."/>
            <person name="Satake H."/>
            <person name="Nakayama K."/>
        </authorList>
    </citation>
    <scope>NUCLEOTIDE SEQUENCE</scope>
</reference>
<gene>
    <name evidence="2" type="ORF">Tci_049324</name>
</gene>
<dbReference type="PANTHER" id="PTHR28026:SF9">
    <property type="entry name" value="2-HYDROXY-PALMITIC ACID DIOXYGENASE MPO1"/>
    <property type="match status" value="1"/>
</dbReference>
<feature type="transmembrane region" description="Helical" evidence="1">
    <location>
        <begin position="151"/>
        <end position="173"/>
    </location>
</feature>
<dbReference type="Pfam" id="PF06127">
    <property type="entry name" value="Mpo1-like"/>
    <property type="match status" value="1"/>
</dbReference>
<feature type="transmembrane region" description="Helical" evidence="1">
    <location>
        <begin position="179"/>
        <end position="198"/>
    </location>
</feature>
<keyword evidence="1" id="KW-1133">Transmembrane helix</keyword>
<dbReference type="GO" id="GO:0016020">
    <property type="term" value="C:membrane"/>
    <property type="evidence" value="ECO:0007669"/>
    <property type="project" value="GOC"/>
</dbReference>
<protein>
    <submittedName>
        <fullName evidence="2">Uncharacterized endoplasmic reticulum membrane protein C16E8.02</fullName>
    </submittedName>
</protein>
<accession>A0A6L2MTM2</accession>
<proteinExistence type="predicted"/>
<dbReference type="EMBL" id="BKCJ010007454">
    <property type="protein sequence ID" value="GEU77346.1"/>
    <property type="molecule type" value="Genomic_DNA"/>
</dbReference>
<dbReference type="GO" id="GO:0005783">
    <property type="term" value="C:endoplasmic reticulum"/>
    <property type="evidence" value="ECO:0007669"/>
    <property type="project" value="TreeGrafter"/>
</dbReference>
<dbReference type="PANTHER" id="PTHR28026">
    <property type="entry name" value="DUF962 DOMAIN PROTEIN (AFU_ORTHOLOGUE AFUA_8G05310)"/>
    <property type="match status" value="1"/>
</dbReference>
<sequence length="291" mass="33595">MNENMHPMLKEVALASPRKERVTQVFREWGSKNICGCVLSFLHRNKGSRAQTLCENEFKRVRTMRQWIESNAQQATGYRMTNSAWNLITNLEARAVEKYKLFLTTYAEFDMDPTKLQEGDEVRLMAPREAFNRIADVVQMKVSFIDTCRRMLFLSLDFNYGFLFTVIYAAFYVCLDKKAGAFAAFMCFLCWVFGSFLAQHLGFTLAWKVVLAAQLFCWTGQFVGHGVFEKRAPALLDNLTQAFLMAPFFVLLEALQMAIGYEPYPGFHARVKAKVDANIKEWKESKQKKKL</sequence>
<keyword evidence="1" id="KW-0812">Transmembrane</keyword>
<keyword evidence="1" id="KW-0472">Membrane</keyword>
<feature type="transmembrane region" description="Helical" evidence="1">
    <location>
        <begin position="205"/>
        <end position="223"/>
    </location>
</feature>
<comment type="caution">
    <text evidence="2">The sequence shown here is derived from an EMBL/GenBank/DDBJ whole genome shotgun (WGS) entry which is preliminary data.</text>
</comment>
<dbReference type="AlphaFoldDB" id="A0A6L2MTM2"/>